<evidence type="ECO:0000259" key="1">
    <source>
        <dbReference type="Pfam" id="PF11706"/>
    </source>
</evidence>
<gene>
    <name evidence="2" type="ORF">IW245_007840</name>
</gene>
<proteinExistence type="predicted"/>
<evidence type="ECO:0000313" key="3">
    <source>
        <dbReference type="Proteomes" id="UP000622552"/>
    </source>
</evidence>
<dbReference type="Pfam" id="PF07336">
    <property type="entry name" value="ABATE"/>
    <property type="match status" value="1"/>
</dbReference>
<dbReference type="InterPro" id="IPR021005">
    <property type="entry name" value="Znf_CGNR"/>
</dbReference>
<dbReference type="InterPro" id="IPR023286">
    <property type="entry name" value="ABATE_dom_sf"/>
</dbReference>
<dbReference type="PANTHER" id="PTHR35525">
    <property type="entry name" value="BLL6575 PROTEIN"/>
    <property type="match status" value="1"/>
</dbReference>
<dbReference type="PANTHER" id="PTHR35525:SF3">
    <property type="entry name" value="BLL6575 PROTEIN"/>
    <property type="match status" value="1"/>
</dbReference>
<protein>
    <submittedName>
        <fullName evidence="2">Putative RNA-binding Zn ribbon-like protein</fullName>
    </submittedName>
</protein>
<sequence length="185" mass="20050">MDRPQPLTGEHLALDLLNTRPDGFDVFTDAASTAAWLATEADRLPQPPGPLSSADLGALRAVREIVLAVLVPAARGDKPPRQHLASLTRAQQDAPAYGQLGWDGTRVTVTDRRDGPYMTRLLATLAAAAGELLSGDALGKVRMCEGPDCTLMFIPANPRRRWCSPAVCGNRVRVARYYNRHKLPS</sequence>
<keyword evidence="3" id="KW-1185">Reference proteome</keyword>
<dbReference type="Gene3D" id="1.10.3300.10">
    <property type="entry name" value="Jann2411-like domain"/>
    <property type="match status" value="1"/>
</dbReference>
<name>A0A8J7H038_9ACTN</name>
<reference evidence="2" key="1">
    <citation type="submission" date="2020-11" db="EMBL/GenBank/DDBJ databases">
        <title>Sequencing the genomes of 1000 actinobacteria strains.</title>
        <authorList>
            <person name="Klenk H.-P."/>
        </authorList>
    </citation>
    <scope>NUCLEOTIDE SEQUENCE</scope>
    <source>
        <strain evidence="2">DSM 45356</strain>
    </source>
</reference>
<dbReference type="Proteomes" id="UP000622552">
    <property type="component" value="Unassembled WGS sequence"/>
</dbReference>
<dbReference type="InterPro" id="IPR010852">
    <property type="entry name" value="ABATE"/>
</dbReference>
<dbReference type="SUPFAM" id="SSF160904">
    <property type="entry name" value="Jann2411-like"/>
    <property type="match status" value="1"/>
</dbReference>
<accession>A0A8J7H038</accession>
<dbReference type="AlphaFoldDB" id="A0A8J7H038"/>
<dbReference type="EMBL" id="JADOUF010000001">
    <property type="protein sequence ID" value="MBG6141646.1"/>
    <property type="molecule type" value="Genomic_DNA"/>
</dbReference>
<comment type="caution">
    <text evidence="2">The sequence shown here is derived from an EMBL/GenBank/DDBJ whole genome shotgun (WGS) entry which is preliminary data.</text>
</comment>
<dbReference type="RefSeq" id="WP_197008035.1">
    <property type="nucleotide sequence ID" value="NZ_BONS01000013.1"/>
</dbReference>
<dbReference type="Pfam" id="PF11706">
    <property type="entry name" value="zf-CGNR"/>
    <property type="match status" value="1"/>
</dbReference>
<evidence type="ECO:0000313" key="2">
    <source>
        <dbReference type="EMBL" id="MBG6141646.1"/>
    </source>
</evidence>
<organism evidence="2 3">
    <name type="scientific">Longispora fulva</name>
    <dbReference type="NCBI Taxonomy" id="619741"/>
    <lineage>
        <taxon>Bacteria</taxon>
        <taxon>Bacillati</taxon>
        <taxon>Actinomycetota</taxon>
        <taxon>Actinomycetes</taxon>
        <taxon>Micromonosporales</taxon>
        <taxon>Micromonosporaceae</taxon>
        <taxon>Longispora</taxon>
    </lineage>
</organism>
<feature type="domain" description="Zinc finger CGNR" evidence="1">
    <location>
        <begin position="141"/>
        <end position="181"/>
    </location>
</feature>